<dbReference type="InterPro" id="IPR004875">
    <property type="entry name" value="DDE_SF_endonuclease_dom"/>
</dbReference>
<reference evidence="3 4" key="1">
    <citation type="submission" date="2023-02" db="EMBL/GenBank/DDBJ databases">
        <title>LHISI_Scaffold_Assembly.</title>
        <authorList>
            <person name="Stuart O.P."/>
            <person name="Cleave R."/>
            <person name="Magrath M.J.L."/>
            <person name="Mikheyev A.S."/>
        </authorList>
    </citation>
    <scope>NUCLEOTIDE SEQUENCE [LARGE SCALE GENOMIC DNA]</scope>
    <source>
        <strain evidence="3">Daus_M_001</strain>
        <tissue evidence="3">Leg muscle</tissue>
    </source>
</reference>
<evidence type="ECO:0000313" key="3">
    <source>
        <dbReference type="EMBL" id="KAJ8873411.1"/>
    </source>
</evidence>
<feature type="transmembrane region" description="Helical" evidence="1">
    <location>
        <begin position="42"/>
        <end position="63"/>
    </location>
</feature>
<name>A0ABQ9GN08_9NEOP</name>
<organism evidence="3 4">
    <name type="scientific">Dryococelus australis</name>
    <dbReference type="NCBI Taxonomy" id="614101"/>
    <lineage>
        <taxon>Eukaryota</taxon>
        <taxon>Metazoa</taxon>
        <taxon>Ecdysozoa</taxon>
        <taxon>Arthropoda</taxon>
        <taxon>Hexapoda</taxon>
        <taxon>Insecta</taxon>
        <taxon>Pterygota</taxon>
        <taxon>Neoptera</taxon>
        <taxon>Polyneoptera</taxon>
        <taxon>Phasmatodea</taxon>
        <taxon>Verophasmatodea</taxon>
        <taxon>Anareolatae</taxon>
        <taxon>Phasmatidae</taxon>
        <taxon>Eurycanthinae</taxon>
        <taxon>Dryococelus</taxon>
    </lineage>
</organism>
<evidence type="ECO:0000256" key="1">
    <source>
        <dbReference type="SAM" id="Phobius"/>
    </source>
</evidence>
<proteinExistence type="predicted"/>
<accession>A0ABQ9GN08</accession>
<feature type="domain" description="DDE-1" evidence="2">
    <location>
        <begin position="44"/>
        <end position="157"/>
    </location>
</feature>
<comment type="caution">
    <text evidence="3">The sequence shown here is derived from an EMBL/GenBank/DDBJ whole genome shotgun (WGS) entry which is preliminary data.</text>
</comment>
<keyword evidence="1" id="KW-0472">Membrane</keyword>
<keyword evidence="1" id="KW-1133">Transmembrane helix</keyword>
<protein>
    <recommendedName>
        <fullName evidence="2">DDE-1 domain-containing protein</fullName>
    </recommendedName>
</protein>
<keyword evidence="1" id="KW-0812">Transmembrane</keyword>
<dbReference type="Proteomes" id="UP001159363">
    <property type="component" value="Chromosome 9"/>
</dbReference>
<evidence type="ECO:0000313" key="4">
    <source>
        <dbReference type="Proteomes" id="UP001159363"/>
    </source>
</evidence>
<sequence>MRIISSTDGDNHVSSPYTLREARVWSVNNSCYTPVLCETVTVTVTVLACVSATGVFLTPFVIFKGKNMKQEFRDNLLPGSVVFMSDSGYITIELFRKFLEHFVTDKPQGKKANLLVLGGNSTHISDPDILQFAVDNNIIMISILPHISHYIQPLDRSFQIPEHVLLRCMEQLAKAEPN</sequence>
<gene>
    <name evidence="3" type="ORF">PR048_024227</name>
</gene>
<dbReference type="Pfam" id="PF03184">
    <property type="entry name" value="DDE_1"/>
    <property type="match status" value="1"/>
</dbReference>
<keyword evidence="4" id="KW-1185">Reference proteome</keyword>
<dbReference type="EMBL" id="JARBHB010000010">
    <property type="protein sequence ID" value="KAJ8873411.1"/>
    <property type="molecule type" value="Genomic_DNA"/>
</dbReference>
<evidence type="ECO:0000259" key="2">
    <source>
        <dbReference type="Pfam" id="PF03184"/>
    </source>
</evidence>